<name>A0AAE1SBM8_9SOLA</name>
<gene>
    <name evidence="2" type="ORF">RND71_014522</name>
</gene>
<feature type="compositionally biased region" description="Polar residues" evidence="1">
    <location>
        <begin position="24"/>
        <end position="33"/>
    </location>
</feature>
<proteinExistence type="predicted"/>
<comment type="caution">
    <text evidence="2">The sequence shown here is derived from an EMBL/GenBank/DDBJ whole genome shotgun (WGS) entry which is preliminary data.</text>
</comment>
<accession>A0AAE1SBM8</accession>
<evidence type="ECO:0000313" key="2">
    <source>
        <dbReference type="EMBL" id="KAK4366642.1"/>
    </source>
</evidence>
<organism evidence="2 3">
    <name type="scientific">Anisodus tanguticus</name>
    <dbReference type="NCBI Taxonomy" id="243964"/>
    <lineage>
        <taxon>Eukaryota</taxon>
        <taxon>Viridiplantae</taxon>
        <taxon>Streptophyta</taxon>
        <taxon>Embryophyta</taxon>
        <taxon>Tracheophyta</taxon>
        <taxon>Spermatophyta</taxon>
        <taxon>Magnoliopsida</taxon>
        <taxon>eudicotyledons</taxon>
        <taxon>Gunneridae</taxon>
        <taxon>Pentapetalae</taxon>
        <taxon>asterids</taxon>
        <taxon>lamiids</taxon>
        <taxon>Solanales</taxon>
        <taxon>Solanaceae</taxon>
        <taxon>Solanoideae</taxon>
        <taxon>Hyoscyameae</taxon>
        <taxon>Anisodus</taxon>
    </lineage>
</organism>
<sequence length="101" mass="11175">MQAKKNNSSTTTSSRIWCDKGRVSENSTANHSVGSIEGRVGVHHLDDSQQSKKLHIQMPQGGKRNLLSQLPELPSYRNCGCASMSSRFHKKKEVNGSHGKR</sequence>
<keyword evidence="3" id="KW-1185">Reference proteome</keyword>
<feature type="region of interest" description="Disordered" evidence="1">
    <location>
        <begin position="1"/>
        <end position="66"/>
    </location>
</feature>
<reference evidence="2" key="1">
    <citation type="submission" date="2023-12" db="EMBL/GenBank/DDBJ databases">
        <title>Genome assembly of Anisodus tanguticus.</title>
        <authorList>
            <person name="Wang Y.-J."/>
        </authorList>
    </citation>
    <scope>NUCLEOTIDE SEQUENCE</scope>
    <source>
        <strain evidence="2">KB-2021</strain>
        <tissue evidence="2">Leaf</tissue>
    </source>
</reference>
<dbReference type="AlphaFoldDB" id="A0AAE1SBM8"/>
<dbReference type="EMBL" id="JAVYJV010000007">
    <property type="protein sequence ID" value="KAK4366642.1"/>
    <property type="molecule type" value="Genomic_DNA"/>
</dbReference>
<dbReference type="Proteomes" id="UP001291623">
    <property type="component" value="Unassembled WGS sequence"/>
</dbReference>
<evidence type="ECO:0000313" key="3">
    <source>
        <dbReference type="Proteomes" id="UP001291623"/>
    </source>
</evidence>
<evidence type="ECO:0000256" key="1">
    <source>
        <dbReference type="SAM" id="MobiDB-lite"/>
    </source>
</evidence>
<protein>
    <submittedName>
        <fullName evidence="2">Uncharacterized protein</fullName>
    </submittedName>
</protein>